<feature type="domain" description="HAMP" evidence="7">
    <location>
        <begin position="219"/>
        <end position="272"/>
    </location>
</feature>
<feature type="transmembrane region" description="Helical" evidence="5">
    <location>
        <begin position="194"/>
        <end position="215"/>
    </location>
</feature>
<sequence length="549" mass="59278">MVFTRWKCSLFRVVYMNFTIVQKLYAAFFAVLILLTCTSVFVIYKEIEISHVTQEVASDDVPGAFVYMQLIDELGDVNTALYAIVNDIEGATQSYYDDKNELLDYYEQLYKLESKKAEDRRVMAQIKRLIDDLIQVAETKIISASLPFNEKLLTLVELEKRYISKLEDMLEAGANEERDDTALAMTEIQKQLDFLNTILIVITLVAIVISVLIAWRLGLSISQRLDLVAVQAGNIAQGRLDIQPLETSHGDEISALSSSINDMQTSLTTLVGQIKSVTGEVGDSSATLGKVNEQVAQGINKQQLKADQISTAAAQMSSSIAEVAHQSVDAADIANQAGSSASHGGKIVNEMVMSIRDVSSTIEDLSDSVGNLGQRGKQIGEIIKVINEIAEQTNLLALNAAIEAARAGEQGRGFAVVADEVRGLASRTATATQEVAESISAIQQETDIAVSRMAQSTEVVDKGVSLSEEALAALEDIVSQAQTVNRMIDSVAASAEEQAAVTKEISQDITDINEIATEAVANSEAAQSAASALSENVEHLETTLSKFAV</sequence>
<evidence type="ECO:0000259" key="7">
    <source>
        <dbReference type="PROSITE" id="PS50885"/>
    </source>
</evidence>
<dbReference type="GO" id="GO:0006935">
    <property type="term" value="P:chemotaxis"/>
    <property type="evidence" value="ECO:0007669"/>
    <property type="project" value="InterPro"/>
</dbReference>
<evidence type="ECO:0000256" key="1">
    <source>
        <dbReference type="ARBA" id="ARBA00004370"/>
    </source>
</evidence>
<dbReference type="GO" id="GO:0004888">
    <property type="term" value="F:transmembrane signaling receptor activity"/>
    <property type="evidence" value="ECO:0007669"/>
    <property type="project" value="InterPro"/>
</dbReference>
<reference evidence="10 11" key="2">
    <citation type="submission" date="2019-06" db="EMBL/GenBank/DDBJ databases">
        <title>Co-occurence of chitin degradation, pigmentation and bioactivity in marine Pseudoalteromonas.</title>
        <authorList>
            <person name="Sonnenschein E.C."/>
            <person name="Bech P.K."/>
        </authorList>
    </citation>
    <scope>NUCLEOTIDE SEQUENCE [LARGE SCALE GENOMIC DNA]</scope>
    <source>
        <strain evidence="11">S2231</strain>
        <strain evidence="8 10">S2233</strain>
    </source>
</reference>
<organism evidence="9 11">
    <name type="scientific">Pseudoalteromonas citrea</name>
    <dbReference type="NCBI Taxonomy" id="43655"/>
    <lineage>
        <taxon>Bacteria</taxon>
        <taxon>Pseudomonadati</taxon>
        <taxon>Pseudomonadota</taxon>
        <taxon>Gammaproteobacteria</taxon>
        <taxon>Alteromonadales</taxon>
        <taxon>Pseudoalteromonadaceae</taxon>
        <taxon>Pseudoalteromonas</taxon>
    </lineage>
</organism>
<dbReference type="FunFam" id="1.10.287.950:FF:000001">
    <property type="entry name" value="Methyl-accepting chemotaxis sensory transducer"/>
    <property type="match status" value="1"/>
</dbReference>
<dbReference type="GO" id="GO:0007165">
    <property type="term" value="P:signal transduction"/>
    <property type="evidence" value="ECO:0007669"/>
    <property type="project" value="UniProtKB-KW"/>
</dbReference>
<evidence type="ECO:0000313" key="11">
    <source>
        <dbReference type="Proteomes" id="UP000307706"/>
    </source>
</evidence>
<evidence type="ECO:0000313" key="10">
    <source>
        <dbReference type="Proteomes" id="UP000305730"/>
    </source>
</evidence>
<dbReference type="PROSITE" id="PS50111">
    <property type="entry name" value="CHEMOTAXIS_TRANSDUC_2"/>
    <property type="match status" value="1"/>
</dbReference>
<dbReference type="CDD" id="cd06225">
    <property type="entry name" value="HAMP"/>
    <property type="match status" value="1"/>
</dbReference>
<accession>A0A5S3XPL1</accession>
<evidence type="ECO:0000313" key="8">
    <source>
        <dbReference type="EMBL" id="TMP42770.1"/>
    </source>
</evidence>
<dbReference type="AlphaFoldDB" id="A0A5S3XPL1"/>
<dbReference type="PANTHER" id="PTHR32089:SF112">
    <property type="entry name" value="LYSOZYME-LIKE PROTEIN-RELATED"/>
    <property type="match status" value="1"/>
</dbReference>
<keyword evidence="5" id="KW-0472">Membrane</keyword>
<dbReference type="Pfam" id="PF00672">
    <property type="entry name" value="HAMP"/>
    <property type="match status" value="1"/>
</dbReference>
<dbReference type="SMART" id="SM00283">
    <property type="entry name" value="MA"/>
    <property type="match status" value="1"/>
</dbReference>
<comment type="caution">
    <text evidence="9">The sequence shown here is derived from an EMBL/GenBank/DDBJ whole genome shotgun (WGS) entry which is preliminary data.</text>
</comment>
<dbReference type="SUPFAM" id="SSF58104">
    <property type="entry name" value="Methyl-accepting chemotaxis protein (MCP) signaling domain"/>
    <property type="match status" value="1"/>
</dbReference>
<dbReference type="Proteomes" id="UP000305730">
    <property type="component" value="Unassembled WGS sequence"/>
</dbReference>
<dbReference type="PANTHER" id="PTHR32089">
    <property type="entry name" value="METHYL-ACCEPTING CHEMOTAXIS PROTEIN MCPB"/>
    <property type="match status" value="1"/>
</dbReference>
<dbReference type="OrthoDB" id="9177152at2"/>
<comment type="similarity">
    <text evidence="3">Belongs to the methyl-accepting chemotaxis (MCP) protein family.</text>
</comment>
<comment type="subcellular location">
    <subcellularLocation>
        <location evidence="1">Membrane</location>
    </subcellularLocation>
</comment>
<dbReference type="InterPro" id="IPR003660">
    <property type="entry name" value="HAMP_dom"/>
</dbReference>
<dbReference type="EMBL" id="PNCL01000082">
    <property type="protein sequence ID" value="TMP56621.1"/>
    <property type="molecule type" value="Genomic_DNA"/>
</dbReference>
<evidence type="ECO:0000256" key="3">
    <source>
        <dbReference type="ARBA" id="ARBA00029447"/>
    </source>
</evidence>
<dbReference type="PRINTS" id="PR00260">
    <property type="entry name" value="CHEMTRNSDUCR"/>
</dbReference>
<evidence type="ECO:0000259" key="6">
    <source>
        <dbReference type="PROSITE" id="PS50111"/>
    </source>
</evidence>
<keyword evidence="5" id="KW-1133">Transmembrane helix</keyword>
<dbReference type="InterPro" id="IPR004089">
    <property type="entry name" value="MCPsignal_dom"/>
</dbReference>
<dbReference type="Pfam" id="PF00015">
    <property type="entry name" value="MCPsignal"/>
    <property type="match status" value="1"/>
</dbReference>
<keyword evidence="2 4" id="KW-0807">Transducer</keyword>
<dbReference type="Proteomes" id="UP000307706">
    <property type="component" value="Unassembled WGS sequence"/>
</dbReference>
<feature type="transmembrane region" description="Helical" evidence="5">
    <location>
        <begin position="24"/>
        <end position="44"/>
    </location>
</feature>
<feature type="domain" description="Methyl-accepting transducer" evidence="6">
    <location>
        <begin position="277"/>
        <end position="513"/>
    </location>
</feature>
<proteinExistence type="inferred from homology"/>
<gene>
    <name evidence="9" type="ORF">CWB96_14885</name>
    <name evidence="8" type="ORF">CWB97_10965</name>
</gene>
<evidence type="ECO:0000256" key="4">
    <source>
        <dbReference type="PROSITE-ProRule" id="PRU00284"/>
    </source>
</evidence>
<dbReference type="PROSITE" id="PS50885">
    <property type="entry name" value="HAMP"/>
    <property type="match status" value="1"/>
</dbReference>
<evidence type="ECO:0000256" key="5">
    <source>
        <dbReference type="SAM" id="Phobius"/>
    </source>
</evidence>
<keyword evidence="10" id="KW-1185">Reference proteome</keyword>
<evidence type="ECO:0000256" key="2">
    <source>
        <dbReference type="ARBA" id="ARBA00023224"/>
    </source>
</evidence>
<dbReference type="SMART" id="SM00304">
    <property type="entry name" value="HAMP"/>
    <property type="match status" value="1"/>
</dbReference>
<dbReference type="EMBL" id="PNCK01000037">
    <property type="protein sequence ID" value="TMP42770.1"/>
    <property type="molecule type" value="Genomic_DNA"/>
</dbReference>
<keyword evidence="5" id="KW-0812">Transmembrane</keyword>
<reference evidence="9" key="3">
    <citation type="submission" date="2019-09" db="EMBL/GenBank/DDBJ databases">
        <title>Co-occurence of chitin degradation, pigmentation and bioactivity in marine Pseudoalteromonas.</title>
        <authorList>
            <person name="Sonnenschein E.C."/>
            <person name="Bech P.K."/>
        </authorList>
    </citation>
    <scope>NUCLEOTIDE SEQUENCE</scope>
    <source>
        <strain evidence="9">S2231</strain>
    </source>
</reference>
<protein>
    <submittedName>
        <fullName evidence="9">Methyl-accepting chemotaxis protein</fullName>
    </submittedName>
</protein>
<dbReference type="CDD" id="cd11386">
    <property type="entry name" value="MCP_signal"/>
    <property type="match status" value="1"/>
</dbReference>
<reference evidence="10 11" key="1">
    <citation type="submission" date="2017-12" db="EMBL/GenBank/DDBJ databases">
        <authorList>
            <person name="Paulsen S."/>
            <person name="Gram L.K."/>
        </authorList>
    </citation>
    <scope>NUCLEOTIDE SEQUENCE [LARGE SCALE GENOMIC DNA]</scope>
    <source>
        <strain evidence="9 11">S2231</strain>
        <strain evidence="8 10">S2233</strain>
    </source>
</reference>
<name>A0A5S3XPL1_9GAMM</name>
<dbReference type="Gene3D" id="1.10.287.950">
    <property type="entry name" value="Methyl-accepting chemotaxis protein"/>
    <property type="match status" value="1"/>
</dbReference>
<dbReference type="GO" id="GO:0016020">
    <property type="term" value="C:membrane"/>
    <property type="evidence" value="ECO:0007669"/>
    <property type="project" value="UniProtKB-SubCell"/>
</dbReference>
<dbReference type="InterPro" id="IPR004090">
    <property type="entry name" value="Chemotax_Me-accpt_rcpt"/>
</dbReference>
<evidence type="ECO:0000313" key="9">
    <source>
        <dbReference type="EMBL" id="TMP56621.1"/>
    </source>
</evidence>